<dbReference type="Proteomes" id="UP000789405">
    <property type="component" value="Unassembled WGS sequence"/>
</dbReference>
<evidence type="ECO:0000313" key="2">
    <source>
        <dbReference type="EMBL" id="CAG8733409.1"/>
    </source>
</evidence>
<accession>A0A9N9IF19</accession>
<keyword evidence="3" id="KW-1185">Reference proteome</keyword>
<sequence>PILGQISTTRGKTPATRTRFGAAGTTPTGRPNAAKGGPTITS</sequence>
<feature type="region of interest" description="Disordered" evidence="1">
    <location>
        <begin position="1"/>
        <end position="42"/>
    </location>
</feature>
<evidence type="ECO:0000256" key="1">
    <source>
        <dbReference type="SAM" id="MobiDB-lite"/>
    </source>
</evidence>
<reference evidence="2" key="1">
    <citation type="submission" date="2021-06" db="EMBL/GenBank/DDBJ databases">
        <authorList>
            <person name="Kallberg Y."/>
            <person name="Tangrot J."/>
            <person name="Rosling A."/>
        </authorList>
    </citation>
    <scope>NUCLEOTIDE SEQUENCE</scope>
    <source>
        <strain evidence="2">MA453B</strain>
    </source>
</reference>
<name>A0A9N9IF19_9GLOM</name>
<evidence type="ECO:0000313" key="3">
    <source>
        <dbReference type="Proteomes" id="UP000789405"/>
    </source>
</evidence>
<dbReference type="EMBL" id="CAJVPY010012334">
    <property type="protein sequence ID" value="CAG8733409.1"/>
    <property type="molecule type" value="Genomic_DNA"/>
</dbReference>
<feature type="non-terminal residue" evidence="2">
    <location>
        <position position="1"/>
    </location>
</feature>
<dbReference type="AlphaFoldDB" id="A0A9N9IF19"/>
<organism evidence="2 3">
    <name type="scientific">Dentiscutata erythropus</name>
    <dbReference type="NCBI Taxonomy" id="1348616"/>
    <lineage>
        <taxon>Eukaryota</taxon>
        <taxon>Fungi</taxon>
        <taxon>Fungi incertae sedis</taxon>
        <taxon>Mucoromycota</taxon>
        <taxon>Glomeromycotina</taxon>
        <taxon>Glomeromycetes</taxon>
        <taxon>Diversisporales</taxon>
        <taxon>Gigasporaceae</taxon>
        <taxon>Dentiscutata</taxon>
    </lineage>
</organism>
<comment type="caution">
    <text evidence="2">The sequence shown here is derived from an EMBL/GenBank/DDBJ whole genome shotgun (WGS) entry which is preliminary data.</text>
</comment>
<gene>
    <name evidence="2" type="ORF">DERYTH_LOCUS15328</name>
</gene>
<feature type="compositionally biased region" description="Polar residues" evidence="1">
    <location>
        <begin position="1"/>
        <end position="11"/>
    </location>
</feature>
<proteinExistence type="predicted"/>
<feature type="compositionally biased region" description="Low complexity" evidence="1">
    <location>
        <begin position="13"/>
        <end position="31"/>
    </location>
</feature>
<protein>
    <submittedName>
        <fullName evidence="2">12550_t:CDS:1</fullName>
    </submittedName>
</protein>